<feature type="compositionally biased region" description="Basic residues" evidence="4">
    <location>
        <begin position="303"/>
        <end position="313"/>
    </location>
</feature>
<feature type="compositionally biased region" description="Basic and acidic residues" evidence="4">
    <location>
        <begin position="580"/>
        <end position="590"/>
    </location>
</feature>
<proteinExistence type="predicted"/>
<feature type="compositionally biased region" description="Low complexity" evidence="4">
    <location>
        <begin position="165"/>
        <end position="190"/>
    </location>
</feature>
<dbReference type="InterPro" id="IPR002110">
    <property type="entry name" value="Ankyrin_rpt"/>
</dbReference>
<dbReference type="InterPro" id="IPR036770">
    <property type="entry name" value="Ankyrin_rpt-contain_sf"/>
</dbReference>
<feature type="region of interest" description="Disordered" evidence="4">
    <location>
        <begin position="492"/>
        <end position="635"/>
    </location>
</feature>
<reference evidence="5 6" key="1">
    <citation type="submission" date="2022-05" db="EMBL/GenBank/DDBJ databases">
        <authorList>
            <consortium name="Genoscope - CEA"/>
            <person name="William W."/>
        </authorList>
    </citation>
    <scope>NUCLEOTIDE SEQUENCE [LARGE SCALE GENOMIC DNA]</scope>
</reference>
<feature type="region of interest" description="Disordered" evidence="4">
    <location>
        <begin position="145"/>
        <end position="190"/>
    </location>
</feature>
<dbReference type="SUPFAM" id="SSF48403">
    <property type="entry name" value="Ankyrin repeat"/>
    <property type="match status" value="1"/>
</dbReference>
<protein>
    <recommendedName>
        <fullName evidence="7">Ankyrin repeat protein</fullName>
    </recommendedName>
</protein>
<evidence type="ECO:0008006" key="7">
    <source>
        <dbReference type="Google" id="ProtNLM"/>
    </source>
</evidence>
<keyword evidence="2 3" id="KW-0040">ANK repeat</keyword>
<evidence type="ECO:0000313" key="6">
    <source>
        <dbReference type="Proteomes" id="UP001159428"/>
    </source>
</evidence>
<evidence type="ECO:0000313" key="5">
    <source>
        <dbReference type="EMBL" id="CAH3134921.1"/>
    </source>
</evidence>
<dbReference type="PROSITE" id="PS50297">
    <property type="entry name" value="ANK_REP_REGION"/>
    <property type="match status" value="2"/>
</dbReference>
<feature type="region of interest" description="Disordered" evidence="4">
    <location>
        <begin position="270"/>
        <end position="322"/>
    </location>
</feature>
<evidence type="ECO:0000256" key="2">
    <source>
        <dbReference type="ARBA" id="ARBA00023043"/>
    </source>
</evidence>
<dbReference type="Pfam" id="PF12796">
    <property type="entry name" value="Ank_2"/>
    <property type="match status" value="1"/>
</dbReference>
<gene>
    <name evidence="5" type="ORF">PMEA_00015934</name>
</gene>
<keyword evidence="6" id="KW-1185">Reference proteome</keyword>
<dbReference type="Gene3D" id="1.25.40.20">
    <property type="entry name" value="Ankyrin repeat-containing domain"/>
    <property type="match status" value="1"/>
</dbReference>
<dbReference type="AlphaFoldDB" id="A0AAU9X406"/>
<evidence type="ECO:0000256" key="4">
    <source>
        <dbReference type="SAM" id="MobiDB-lite"/>
    </source>
</evidence>
<dbReference type="PANTHER" id="PTHR24171">
    <property type="entry name" value="ANKYRIN REPEAT DOMAIN-CONTAINING PROTEIN 39-RELATED"/>
    <property type="match status" value="1"/>
</dbReference>
<accession>A0AAU9X406</accession>
<dbReference type="EMBL" id="CALNXJ010000029">
    <property type="protein sequence ID" value="CAH3134921.1"/>
    <property type="molecule type" value="Genomic_DNA"/>
</dbReference>
<sequence>MTIRADQEEEESKLHVGARLNNLKLVREAIREESDLDALGINGWTALHEASSCGYLETTIALLESGANPNIQDSQRCTPLHLAAINGHLEVVRSLVRAGARLDLRNAEGKIPQSCASDDCLDFLARQRAEEVIKVNPSPIEENSVRKLYGPKASQSPVLKKNRQSSPWSDSSQSSRESMTSSSSGSSDSFCESSYAAYLPGPGEMKVSLDFSPNRRFLDIHVGEIKDVKLPAGHNMSHIYVKGYLVPDKLKETKRKTCLLKLGSPVEGRKSRDSVTLWDNEEAESEKSPGKGMGQRLVSSLRRGSRSSLHRKKSQDQSNSAPVYRISTTFGETFHYNADELRRVDVETCNVLLTICGRNRVTTQGQPIACVTLPLAGYPKMVKPEWYPLTYKILLPSGYDVAEERESLRGSRSWEQKGGKFTGRSLAWNGGAKAMSMPNIDISTLNMASQIADGNFIQTGEGGFPPSGSTKLRKHSGPGKLLKKEFKILKGKGNHRYRNSPSSQELAKEERAEGSFKVNIAERSSTIPGANRGGIDLSNTLSGSRRRSTASNIGLHEYSVSRDQPNDDTEIISLDEDEERTSKPELEHRSSFARSLKYSRAFQQQASAARRRDAAGNDMDVEDFEETSDTPFAVSNFHRQKSGIACN</sequence>
<feature type="compositionally biased region" description="Acidic residues" evidence="4">
    <location>
        <begin position="566"/>
        <end position="579"/>
    </location>
</feature>
<dbReference type="Proteomes" id="UP001159428">
    <property type="component" value="Unassembled WGS sequence"/>
</dbReference>
<feature type="repeat" description="ANK" evidence="3">
    <location>
        <begin position="75"/>
        <end position="107"/>
    </location>
</feature>
<organism evidence="5 6">
    <name type="scientific">Pocillopora meandrina</name>
    <dbReference type="NCBI Taxonomy" id="46732"/>
    <lineage>
        <taxon>Eukaryota</taxon>
        <taxon>Metazoa</taxon>
        <taxon>Cnidaria</taxon>
        <taxon>Anthozoa</taxon>
        <taxon>Hexacorallia</taxon>
        <taxon>Scleractinia</taxon>
        <taxon>Astrocoeniina</taxon>
        <taxon>Pocilloporidae</taxon>
        <taxon>Pocillopora</taxon>
    </lineage>
</organism>
<dbReference type="PROSITE" id="PS50088">
    <property type="entry name" value="ANK_REPEAT"/>
    <property type="match status" value="2"/>
</dbReference>
<evidence type="ECO:0000256" key="3">
    <source>
        <dbReference type="PROSITE-ProRule" id="PRU00023"/>
    </source>
</evidence>
<feature type="repeat" description="ANK" evidence="3">
    <location>
        <begin position="42"/>
        <end position="74"/>
    </location>
</feature>
<dbReference type="InterPro" id="IPR035892">
    <property type="entry name" value="C2_domain_sf"/>
</dbReference>
<evidence type="ECO:0000256" key="1">
    <source>
        <dbReference type="ARBA" id="ARBA00022737"/>
    </source>
</evidence>
<keyword evidence="1" id="KW-0677">Repeat</keyword>
<comment type="caution">
    <text evidence="5">The sequence shown here is derived from an EMBL/GenBank/DDBJ whole genome shotgun (WGS) entry which is preliminary data.</text>
</comment>
<name>A0AAU9X406_9CNID</name>
<dbReference type="SUPFAM" id="SSF49562">
    <property type="entry name" value="C2 domain (Calcium/lipid-binding domain, CaLB)"/>
    <property type="match status" value="1"/>
</dbReference>
<feature type="compositionally biased region" description="Acidic residues" evidence="4">
    <location>
        <begin position="619"/>
        <end position="628"/>
    </location>
</feature>
<dbReference type="Gene3D" id="2.60.40.150">
    <property type="entry name" value="C2 domain"/>
    <property type="match status" value="1"/>
</dbReference>
<dbReference type="SMART" id="SM00248">
    <property type="entry name" value="ANK"/>
    <property type="match status" value="3"/>
</dbReference>